<proteinExistence type="predicted"/>
<reference evidence="5 6" key="2">
    <citation type="journal article" date="2011" name="J. Bacteriol.">
        <title>Complete genome sequence of the anaerobic, halophilic alkalithermophile Natranaerobius thermophilus JW/NM-WN-LF.</title>
        <authorList>
            <person name="Zhao B."/>
            <person name="Mesbah N.M."/>
            <person name="Dalin E."/>
            <person name="Goodwin L."/>
            <person name="Nolan M."/>
            <person name="Pitluck S."/>
            <person name="Chertkov O."/>
            <person name="Brettin T.S."/>
            <person name="Han J."/>
            <person name="Larimer F.W."/>
            <person name="Land M.L."/>
            <person name="Hauser L."/>
            <person name="Kyrpides N."/>
            <person name="Wiegel J."/>
        </authorList>
    </citation>
    <scope>NUCLEOTIDE SEQUENCE [LARGE SCALE GENOMIC DNA]</scope>
    <source>
        <strain evidence="6">ATCC BAA-1301 / DSM 18059 / JW/NM-WN-LF</strain>
    </source>
</reference>
<name>B2A1I8_NATTJ</name>
<evidence type="ECO:0000256" key="1">
    <source>
        <dbReference type="ARBA" id="ARBA00022741"/>
    </source>
</evidence>
<dbReference type="eggNOG" id="COG2049">
    <property type="taxonomic scope" value="Bacteria"/>
</dbReference>
<dbReference type="InterPro" id="IPR003833">
    <property type="entry name" value="CT_C_D"/>
</dbReference>
<dbReference type="FunCoup" id="B2A1I8">
    <property type="interactions" value="10"/>
</dbReference>
<dbReference type="SUPFAM" id="SSF160467">
    <property type="entry name" value="PH0987 N-terminal domain-like"/>
    <property type="match status" value="1"/>
</dbReference>
<dbReference type="Pfam" id="PF02682">
    <property type="entry name" value="CT_C_D"/>
    <property type="match status" value="1"/>
</dbReference>
<organism evidence="5 6">
    <name type="scientific">Natranaerobius thermophilus (strain ATCC BAA-1301 / DSM 18059 / JW/NM-WN-LF)</name>
    <dbReference type="NCBI Taxonomy" id="457570"/>
    <lineage>
        <taxon>Bacteria</taxon>
        <taxon>Bacillati</taxon>
        <taxon>Bacillota</taxon>
        <taxon>Clostridia</taxon>
        <taxon>Natranaerobiales</taxon>
        <taxon>Natranaerobiaceae</taxon>
        <taxon>Natranaerobius</taxon>
    </lineage>
</organism>
<dbReference type="SMART" id="SM00796">
    <property type="entry name" value="AHS1"/>
    <property type="match status" value="1"/>
</dbReference>
<dbReference type="Gene3D" id="3.30.1360.40">
    <property type="match status" value="1"/>
</dbReference>
<evidence type="ECO:0000313" key="5">
    <source>
        <dbReference type="EMBL" id="ACB84728.1"/>
    </source>
</evidence>
<dbReference type="Proteomes" id="UP000001683">
    <property type="component" value="Chromosome"/>
</dbReference>
<gene>
    <name evidence="5" type="ordered locus">Nther_1145</name>
</gene>
<dbReference type="InParanoid" id="B2A1I8"/>
<keyword evidence="2 5" id="KW-0378">Hydrolase</keyword>
<feature type="domain" description="Carboxyltransferase" evidence="4">
    <location>
        <begin position="4"/>
        <end position="206"/>
    </location>
</feature>
<dbReference type="SUPFAM" id="SSF50891">
    <property type="entry name" value="Cyclophilin-like"/>
    <property type="match status" value="1"/>
</dbReference>
<evidence type="ECO:0000313" key="6">
    <source>
        <dbReference type="Proteomes" id="UP000001683"/>
    </source>
</evidence>
<dbReference type="RefSeq" id="WP_012447603.1">
    <property type="nucleotide sequence ID" value="NC_010718.1"/>
</dbReference>
<dbReference type="NCBIfam" id="TIGR00370">
    <property type="entry name" value="5-oxoprolinase subunit PxpB"/>
    <property type="match status" value="1"/>
</dbReference>
<dbReference type="GO" id="GO:0016787">
    <property type="term" value="F:hydrolase activity"/>
    <property type="evidence" value="ECO:0007669"/>
    <property type="project" value="UniProtKB-KW"/>
</dbReference>
<accession>B2A1I8</accession>
<dbReference type="GO" id="GO:0005524">
    <property type="term" value="F:ATP binding"/>
    <property type="evidence" value="ECO:0007669"/>
    <property type="project" value="UniProtKB-KW"/>
</dbReference>
<sequence>MSKLQILPAGDKAVVMEFENEISPEVNAKIRATDHLLREEFQLKGITEIIPTYRSLLIYYDEKYWDFETLSKKLVEIPHYLEEKEIPEPKTLNIPVVYGGEYGPDLEYVAEYNNLTSDQVIEIHHTTTYLIYMLGFVPGFTYLGGMSEKIATPRLKDPRAKIPEGSVGIAGSQTGVYPLESPGGWQLIGRTPLKFYDPNKEDPFLPKPGYHLKFYPITEDEYREFKNKY</sequence>
<evidence type="ECO:0000256" key="3">
    <source>
        <dbReference type="ARBA" id="ARBA00022840"/>
    </source>
</evidence>
<keyword evidence="3" id="KW-0067">ATP-binding</keyword>
<dbReference type="PANTHER" id="PTHR34698">
    <property type="entry name" value="5-OXOPROLINASE SUBUNIT B"/>
    <property type="match status" value="1"/>
</dbReference>
<dbReference type="EMBL" id="CP001034">
    <property type="protein sequence ID" value="ACB84728.1"/>
    <property type="molecule type" value="Genomic_DNA"/>
</dbReference>
<dbReference type="Gene3D" id="2.40.100.10">
    <property type="entry name" value="Cyclophilin-like"/>
    <property type="match status" value="1"/>
</dbReference>
<protein>
    <submittedName>
        <fullName evidence="5">Allophanate hydrolase subunit 1</fullName>
    </submittedName>
</protein>
<dbReference type="AlphaFoldDB" id="B2A1I8"/>
<evidence type="ECO:0000256" key="2">
    <source>
        <dbReference type="ARBA" id="ARBA00022801"/>
    </source>
</evidence>
<dbReference type="OrthoDB" id="9778567at2"/>
<dbReference type="HOGENOM" id="CLU_020207_1_0_9"/>
<evidence type="ECO:0000259" key="4">
    <source>
        <dbReference type="SMART" id="SM00796"/>
    </source>
</evidence>
<dbReference type="PANTHER" id="PTHR34698:SF2">
    <property type="entry name" value="5-OXOPROLINASE SUBUNIT B"/>
    <property type="match status" value="1"/>
</dbReference>
<dbReference type="InterPro" id="IPR029000">
    <property type="entry name" value="Cyclophilin-like_dom_sf"/>
</dbReference>
<keyword evidence="1" id="KW-0547">Nucleotide-binding</keyword>
<reference evidence="5 6" key="1">
    <citation type="submission" date="2008-04" db="EMBL/GenBank/DDBJ databases">
        <title>Complete sequence of chromosome of Natranaerobius thermophilus JW/NM-WN-LF.</title>
        <authorList>
            <consortium name="US DOE Joint Genome Institute"/>
            <person name="Copeland A."/>
            <person name="Lucas S."/>
            <person name="Lapidus A."/>
            <person name="Glavina del Rio T."/>
            <person name="Dalin E."/>
            <person name="Tice H."/>
            <person name="Bruce D."/>
            <person name="Goodwin L."/>
            <person name="Pitluck S."/>
            <person name="Chertkov O."/>
            <person name="Brettin T."/>
            <person name="Detter J.C."/>
            <person name="Han C."/>
            <person name="Kuske C.R."/>
            <person name="Schmutz J."/>
            <person name="Larimer F."/>
            <person name="Land M."/>
            <person name="Hauser L."/>
            <person name="Kyrpides N."/>
            <person name="Lykidis A."/>
            <person name="Mesbah N.M."/>
            <person name="Wiegel J."/>
        </authorList>
    </citation>
    <scope>NUCLEOTIDE SEQUENCE [LARGE SCALE GENOMIC DNA]</scope>
    <source>
        <strain evidence="6">ATCC BAA-1301 / DSM 18059 / JW/NM-WN-LF</strain>
    </source>
</reference>
<dbReference type="KEGG" id="nth:Nther_1145"/>
<keyword evidence="6" id="KW-1185">Reference proteome</keyword>
<dbReference type="InterPro" id="IPR010016">
    <property type="entry name" value="PxpB"/>
</dbReference>
<dbReference type="STRING" id="457570.Nther_1145"/>